<dbReference type="Proteomes" id="UP000663850">
    <property type="component" value="Unassembled WGS sequence"/>
</dbReference>
<accession>A0A8H3HDU8</accession>
<comment type="caution">
    <text evidence="4">The sequence shown here is derived from an EMBL/GenBank/DDBJ whole genome shotgun (WGS) entry which is preliminary data.</text>
</comment>
<reference evidence="4" key="1">
    <citation type="submission" date="2021-01" db="EMBL/GenBank/DDBJ databases">
        <authorList>
            <person name="Kaushik A."/>
        </authorList>
    </citation>
    <scope>NUCLEOTIDE SEQUENCE</scope>
    <source>
        <strain evidence="4">Type strain: AG8-Rh-89/</strain>
    </source>
</reference>
<evidence type="ECO:0000313" key="5">
    <source>
        <dbReference type="Proteomes" id="UP000663850"/>
    </source>
</evidence>
<dbReference type="PANTHER" id="PTHR37543:SF1">
    <property type="entry name" value="CCCH ZINC FINGER DNA BINDING PROTEIN (AFU_ORTHOLOGUE AFUA_5G12760)"/>
    <property type="match status" value="1"/>
</dbReference>
<feature type="compositionally biased region" description="Basic and acidic residues" evidence="2">
    <location>
        <begin position="385"/>
        <end position="399"/>
    </location>
</feature>
<gene>
    <name evidence="4" type="ORF">RDB_LOCUS94721</name>
</gene>
<evidence type="ECO:0000259" key="3">
    <source>
        <dbReference type="Pfam" id="PF25540"/>
    </source>
</evidence>
<proteinExistence type="predicted"/>
<protein>
    <recommendedName>
        <fullName evidence="3">DUF7923 domain-containing protein</fullName>
    </recommendedName>
</protein>
<evidence type="ECO:0000256" key="1">
    <source>
        <dbReference type="SAM" id="Coils"/>
    </source>
</evidence>
<dbReference type="InterPro" id="IPR057683">
    <property type="entry name" value="DUF7923"/>
</dbReference>
<name>A0A8H3HDU8_9AGAM</name>
<feature type="region of interest" description="Disordered" evidence="2">
    <location>
        <begin position="367"/>
        <end position="416"/>
    </location>
</feature>
<evidence type="ECO:0000256" key="2">
    <source>
        <dbReference type="SAM" id="MobiDB-lite"/>
    </source>
</evidence>
<feature type="compositionally biased region" description="Polar residues" evidence="2">
    <location>
        <begin position="367"/>
        <end position="377"/>
    </location>
</feature>
<feature type="coiled-coil region" evidence="1">
    <location>
        <begin position="93"/>
        <end position="148"/>
    </location>
</feature>
<dbReference type="AlphaFoldDB" id="A0A8H3HDU8"/>
<feature type="domain" description="DUF7923" evidence="3">
    <location>
        <begin position="148"/>
        <end position="320"/>
    </location>
</feature>
<sequence length="481" mass="52786">MAKLPSRMSETVPYTSSRYSATEHRYGNLSTPAVTRGRNASSASGRAGSPAPVTTTGADTCEDLLFKVIGGYTSYQLEPLVDCLPAPLTSARVQGMKIERESLTSNIDELHAQIERLEATVAEQMREIEDQQAQIERLNQAQSRLLDTYAICLVDGDGYIFDKKLLVNGYEGGKEAAASLTKQLHQDLGNTSTSLWTCVYYNHSGLKKVLSKAQIVSEVTFDEFCDGFRSASQLIHMMDVGRRKEAADEKIKEMLRIFTTAPQTKVVYFGGGHDSGYAGALSHYQNLGLEDKIVILKGYDEIAYDLRKLPFRIMDTEGLFMSEKVDLDAQADVQAQVGPQAIAGGVSGNRNTSPTVTSYALAATLTVPPSTTKNRSPSPGHVRRISRDAGRSGQRRIDTSKVGQTSSNTHDPDQPLIHMHTFPFDPSTALAQTNTKHMQLPRLVNSWVSQCAYITTIYAPINPLIQHITRGRIAPTLTITH</sequence>
<evidence type="ECO:0000313" key="4">
    <source>
        <dbReference type="EMBL" id="CAE6500730.1"/>
    </source>
</evidence>
<keyword evidence="1" id="KW-0175">Coiled coil</keyword>
<dbReference type="PANTHER" id="PTHR37543">
    <property type="entry name" value="CCCH ZINC FINGER DNA BINDING PROTEIN (AFU_ORTHOLOGUE AFUA_5G12760)"/>
    <property type="match status" value="1"/>
</dbReference>
<dbReference type="EMBL" id="CAJMWZ010005107">
    <property type="protein sequence ID" value="CAE6500730.1"/>
    <property type="molecule type" value="Genomic_DNA"/>
</dbReference>
<organism evidence="4 5">
    <name type="scientific">Rhizoctonia solani</name>
    <dbReference type="NCBI Taxonomy" id="456999"/>
    <lineage>
        <taxon>Eukaryota</taxon>
        <taxon>Fungi</taxon>
        <taxon>Dikarya</taxon>
        <taxon>Basidiomycota</taxon>
        <taxon>Agaricomycotina</taxon>
        <taxon>Agaricomycetes</taxon>
        <taxon>Cantharellales</taxon>
        <taxon>Ceratobasidiaceae</taxon>
        <taxon>Rhizoctonia</taxon>
    </lineage>
</organism>
<feature type="compositionally biased region" description="Low complexity" evidence="2">
    <location>
        <begin position="36"/>
        <end position="49"/>
    </location>
</feature>
<dbReference type="Pfam" id="PF25540">
    <property type="entry name" value="DUF7923"/>
    <property type="match status" value="1"/>
</dbReference>
<feature type="region of interest" description="Disordered" evidence="2">
    <location>
        <begin position="23"/>
        <end position="55"/>
    </location>
</feature>